<protein>
    <submittedName>
        <fullName evidence="2">Uncharacterized protein</fullName>
    </submittedName>
</protein>
<keyword evidence="1" id="KW-0812">Transmembrane</keyword>
<proteinExistence type="predicted"/>
<accession>A0AAN7GV00</accession>
<name>A0AAN7GV00_9PEZI</name>
<feature type="transmembrane region" description="Helical" evidence="1">
    <location>
        <begin position="96"/>
        <end position="118"/>
    </location>
</feature>
<feature type="transmembrane region" description="Helical" evidence="1">
    <location>
        <begin position="12"/>
        <end position="32"/>
    </location>
</feature>
<evidence type="ECO:0000256" key="1">
    <source>
        <dbReference type="SAM" id="Phobius"/>
    </source>
</evidence>
<gene>
    <name evidence="2" type="ORF">QBC38DRAFT_264759</name>
</gene>
<reference evidence="2" key="2">
    <citation type="submission" date="2023-05" db="EMBL/GenBank/DDBJ databases">
        <authorList>
            <consortium name="Lawrence Berkeley National Laboratory"/>
            <person name="Steindorff A."/>
            <person name="Hensen N."/>
            <person name="Bonometti L."/>
            <person name="Westerberg I."/>
            <person name="Brannstrom I.O."/>
            <person name="Guillou S."/>
            <person name="Cros-Aarteil S."/>
            <person name="Calhoun S."/>
            <person name="Haridas S."/>
            <person name="Kuo A."/>
            <person name="Mondo S."/>
            <person name="Pangilinan J."/>
            <person name="Riley R."/>
            <person name="Labutti K."/>
            <person name="Andreopoulos B."/>
            <person name="Lipzen A."/>
            <person name="Chen C."/>
            <person name="Yanf M."/>
            <person name="Daum C."/>
            <person name="Ng V."/>
            <person name="Clum A."/>
            <person name="Ohm R."/>
            <person name="Martin F."/>
            <person name="Silar P."/>
            <person name="Natvig D."/>
            <person name="Lalanne C."/>
            <person name="Gautier V."/>
            <person name="Ament-Velasquez S.L."/>
            <person name="Kruys A."/>
            <person name="Hutchinson M.I."/>
            <person name="Powell A.J."/>
            <person name="Barry K."/>
            <person name="Miller A.N."/>
            <person name="Grigoriev I.V."/>
            <person name="Debuchy R."/>
            <person name="Gladieux P."/>
            <person name="Thoren M.H."/>
            <person name="Johannesson H."/>
        </authorList>
    </citation>
    <scope>NUCLEOTIDE SEQUENCE</scope>
    <source>
        <strain evidence="2">CBS 990.96</strain>
    </source>
</reference>
<evidence type="ECO:0000313" key="2">
    <source>
        <dbReference type="EMBL" id="KAK4225452.1"/>
    </source>
</evidence>
<keyword evidence="1" id="KW-0472">Membrane</keyword>
<sequence length="436" mass="48866">MSTEIFPAGQIFYRSVFFYILLGCVLFFYSTGDSRVVGKNPRAGELGEMYDIIPNGNIFLTGMYLVDITSIIALPANWLQCMSLGCFHESKRARKYLYGIIGTIDLIIAFLLLSGVVMEEQFLPSTLSGCGDAVNWNNATDGRNYFVVANTTGSFPKTVSPAKICTSMLNMVIMAMVYIIFFSACATYNLSVFFSDLAGGEESSDMLLSAIDDAGCLGCLAFPCGTLVPFVLLFAYIYNHTMAPVRFVFRYAFRYLGHFSTSAIPLQPTLDKPRRHSCDQLPNKATCFICENQVCSECQEVVKIPQSEAHRHLVRCRAACSRCYYEDSCVFTLSRRSRRKRHHTIFDVEVMGGASNKQSDEIVCQECAAASATERERVLEKRDTDELQRLARLPLACFQCKAMLPEIGPRWWLDVGAGEGPHECSWKSHPRWITHS</sequence>
<feature type="transmembrane region" description="Helical" evidence="1">
    <location>
        <begin position="215"/>
        <end position="238"/>
    </location>
</feature>
<dbReference type="AlphaFoldDB" id="A0AAN7GV00"/>
<keyword evidence="3" id="KW-1185">Reference proteome</keyword>
<evidence type="ECO:0000313" key="3">
    <source>
        <dbReference type="Proteomes" id="UP001301958"/>
    </source>
</evidence>
<comment type="caution">
    <text evidence="2">The sequence shown here is derived from an EMBL/GenBank/DDBJ whole genome shotgun (WGS) entry which is preliminary data.</text>
</comment>
<dbReference type="Proteomes" id="UP001301958">
    <property type="component" value="Unassembled WGS sequence"/>
</dbReference>
<organism evidence="2 3">
    <name type="scientific">Podospora fimiseda</name>
    <dbReference type="NCBI Taxonomy" id="252190"/>
    <lineage>
        <taxon>Eukaryota</taxon>
        <taxon>Fungi</taxon>
        <taxon>Dikarya</taxon>
        <taxon>Ascomycota</taxon>
        <taxon>Pezizomycotina</taxon>
        <taxon>Sordariomycetes</taxon>
        <taxon>Sordariomycetidae</taxon>
        <taxon>Sordariales</taxon>
        <taxon>Podosporaceae</taxon>
        <taxon>Podospora</taxon>
    </lineage>
</organism>
<keyword evidence="1" id="KW-1133">Transmembrane helix</keyword>
<dbReference type="EMBL" id="MU865367">
    <property type="protein sequence ID" value="KAK4225452.1"/>
    <property type="molecule type" value="Genomic_DNA"/>
</dbReference>
<reference evidence="2" key="1">
    <citation type="journal article" date="2023" name="Mol. Phylogenet. Evol.">
        <title>Genome-scale phylogeny and comparative genomics of the fungal order Sordariales.</title>
        <authorList>
            <person name="Hensen N."/>
            <person name="Bonometti L."/>
            <person name="Westerberg I."/>
            <person name="Brannstrom I.O."/>
            <person name="Guillou S."/>
            <person name="Cros-Aarteil S."/>
            <person name="Calhoun S."/>
            <person name="Haridas S."/>
            <person name="Kuo A."/>
            <person name="Mondo S."/>
            <person name="Pangilinan J."/>
            <person name="Riley R."/>
            <person name="LaButti K."/>
            <person name="Andreopoulos B."/>
            <person name="Lipzen A."/>
            <person name="Chen C."/>
            <person name="Yan M."/>
            <person name="Daum C."/>
            <person name="Ng V."/>
            <person name="Clum A."/>
            <person name="Steindorff A."/>
            <person name="Ohm R.A."/>
            <person name="Martin F."/>
            <person name="Silar P."/>
            <person name="Natvig D.O."/>
            <person name="Lalanne C."/>
            <person name="Gautier V."/>
            <person name="Ament-Velasquez S.L."/>
            <person name="Kruys A."/>
            <person name="Hutchinson M.I."/>
            <person name="Powell A.J."/>
            <person name="Barry K."/>
            <person name="Miller A.N."/>
            <person name="Grigoriev I.V."/>
            <person name="Debuchy R."/>
            <person name="Gladieux P."/>
            <person name="Hiltunen Thoren M."/>
            <person name="Johannesson H."/>
        </authorList>
    </citation>
    <scope>NUCLEOTIDE SEQUENCE</scope>
    <source>
        <strain evidence="2">CBS 990.96</strain>
    </source>
</reference>
<feature type="transmembrane region" description="Helical" evidence="1">
    <location>
        <begin position="171"/>
        <end position="194"/>
    </location>
</feature>